<evidence type="ECO:0000256" key="5">
    <source>
        <dbReference type="ARBA" id="ARBA00023136"/>
    </source>
</evidence>
<dbReference type="Pfam" id="PF13947">
    <property type="entry name" value="GUB_WAK_bind"/>
    <property type="match status" value="1"/>
</dbReference>
<keyword evidence="9" id="KW-1185">Reference proteome</keyword>
<accession>A0ABM3HQ86</accession>
<evidence type="ECO:0000256" key="7">
    <source>
        <dbReference type="SAM" id="SignalP"/>
    </source>
</evidence>
<reference evidence="10" key="1">
    <citation type="submission" date="2025-08" db="UniProtKB">
        <authorList>
            <consortium name="RefSeq"/>
        </authorList>
    </citation>
    <scope>IDENTIFICATION</scope>
    <source>
        <tissue evidence="10">Leaf</tissue>
    </source>
</reference>
<feature type="signal peptide" evidence="7">
    <location>
        <begin position="1"/>
        <end position="30"/>
    </location>
</feature>
<name>A0ABM3HQ86_9MYRT</name>
<gene>
    <name evidence="10" type="primary">LOC125316028</name>
</gene>
<dbReference type="RefSeq" id="XP_048138763.1">
    <property type="nucleotide sequence ID" value="XM_048282806.1"/>
</dbReference>
<keyword evidence="3 7" id="KW-0732">Signal</keyword>
<evidence type="ECO:0000256" key="4">
    <source>
        <dbReference type="ARBA" id="ARBA00022989"/>
    </source>
</evidence>
<evidence type="ECO:0000256" key="2">
    <source>
        <dbReference type="ARBA" id="ARBA00022692"/>
    </source>
</evidence>
<evidence type="ECO:0000313" key="10">
    <source>
        <dbReference type="RefSeq" id="XP_048138763.1"/>
    </source>
</evidence>
<comment type="subcellular location">
    <subcellularLocation>
        <location evidence="1">Membrane</location>
        <topology evidence="1">Single-pass membrane protein</topology>
    </subcellularLocation>
</comment>
<dbReference type="InterPro" id="IPR025287">
    <property type="entry name" value="WAK_GUB"/>
</dbReference>
<evidence type="ECO:0000256" key="6">
    <source>
        <dbReference type="SAM" id="Phobius"/>
    </source>
</evidence>
<keyword evidence="2 6" id="KW-0812">Transmembrane</keyword>
<dbReference type="GeneID" id="125316028"/>
<dbReference type="Proteomes" id="UP000827889">
    <property type="component" value="Chromosome 7"/>
</dbReference>
<proteinExistence type="predicted"/>
<evidence type="ECO:0000259" key="8">
    <source>
        <dbReference type="Pfam" id="PF13947"/>
    </source>
</evidence>
<dbReference type="PANTHER" id="PTHR33138">
    <property type="entry name" value="OS01G0690200 PROTEIN"/>
    <property type="match status" value="1"/>
</dbReference>
<sequence>MINALSSMNIHQVLLLILVLLQAITCCVEGRRRCYASSCGDIHNISYPFRLKSDPNGCGDSKHELTCEDNHTVLRLEGGRYYVQSINYIDGLIRLVDDGLQKDNCSSLPSHSWALYNLEKYNLENRVIPNRPYNIYDSRTLVIVNCSKQVSSSSYITTGPCTAGSYSSNASLNWNLYALVDPKASDVKEFCNISGWTYFGGEQQITSSSYNYKLIHDIMADGFDLSFYETSLKKTFLCFFDFYSIYMGGAGCGSVYFYGKHWLAMRFYRNFA</sequence>
<dbReference type="PANTHER" id="PTHR33138:SF30">
    <property type="entry name" value="LEAF RUST 10 DISEASE-RESISTANCE LOCUS RECEPTOR-LIKE PROTEIN KINASE-LIKE 2.7"/>
    <property type="match status" value="1"/>
</dbReference>
<organism evidence="9 10">
    <name type="scientific">Rhodamnia argentea</name>
    <dbReference type="NCBI Taxonomy" id="178133"/>
    <lineage>
        <taxon>Eukaryota</taxon>
        <taxon>Viridiplantae</taxon>
        <taxon>Streptophyta</taxon>
        <taxon>Embryophyta</taxon>
        <taxon>Tracheophyta</taxon>
        <taxon>Spermatophyta</taxon>
        <taxon>Magnoliopsida</taxon>
        <taxon>eudicotyledons</taxon>
        <taxon>Gunneridae</taxon>
        <taxon>Pentapetalae</taxon>
        <taxon>rosids</taxon>
        <taxon>malvids</taxon>
        <taxon>Myrtales</taxon>
        <taxon>Myrtaceae</taxon>
        <taxon>Myrtoideae</taxon>
        <taxon>Myrteae</taxon>
        <taxon>Australasian group</taxon>
        <taxon>Rhodamnia</taxon>
    </lineage>
</organism>
<feature type="domain" description="Wall-associated receptor kinase galacturonan-binding" evidence="8">
    <location>
        <begin position="34"/>
        <end position="97"/>
    </location>
</feature>
<evidence type="ECO:0000313" key="9">
    <source>
        <dbReference type="Proteomes" id="UP000827889"/>
    </source>
</evidence>
<feature type="transmembrane region" description="Helical" evidence="6">
    <location>
        <begin position="240"/>
        <end position="259"/>
    </location>
</feature>
<evidence type="ECO:0000256" key="3">
    <source>
        <dbReference type="ARBA" id="ARBA00022729"/>
    </source>
</evidence>
<keyword evidence="4 6" id="KW-1133">Transmembrane helix</keyword>
<keyword evidence="5 6" id="KW-0472">Membrane</keyword>
<protein>
    <submittedName>
        <fullName evidence="10">Uncharacterized protein LOC125316028</fullName>
    </submittedName>
</protein>
<feature type="chain" id="PRO_5047354285" evidence="7">
    <location>
        <begin position="31"/>
        <end position="272"/>
    </location>
</feature>
<evidence type="ECO:0000256" key="1">
    <source>
        <dbReference type="ARBA" id="ARBA00004167"/>
    </source>
</evidence>